<dbReference type="EMBL" id="BLXX01000001">
    <property type="protein sequence ID" value="GFO58203.1"/>
    <property type="molecule type" value="Genomic_DNA"/>
</dbReference>
<organism evidence="2 3">
    <name type="scientific">Geomonas silvestris</name>
    <dbReference type="NCBI Taxonomy" id="2740184"/>
    <lineage>
        <taxon>Bacteria</taxon>
        <taxon>Pseudomonadati</taxon>
        <taxon>Thermodesulfobacteriota</taxon>
        <taxon>Desulfuromonadia</taxon>
        <taxon>Geobacterales</taxon>
        <taxon>Geobacteraceae</taxon>
        <taxon>Geomonas</taxon>
    </lineage>
</organism>
<dbReference type="NCBIfam" id="NF045710">
    <property type="entry name" value="GSU0071_fam"/>
    <property type="match status" value="1"/>
</dbReference>
<evidence type="ECO:0000256" key="1">
    <source>
        <dbReference type="SAM" id="Phobius"/>
    </source>
</evidence>
<gene>
    <name evidence="2" type="ORF">GMST_05280</name>
</gene>
<name>A0A6V8MEE8_9BACT</name>
<keyword evidence="1" id="KW-0812">Transmembrane</keyword>
<accession>A0A6V8MEE8</accession>
<reference evidence="3" key="1">
    <citation type="submission" date="2020-06" db="EMBL/GenBank/DDBJ databases">
        <title>Draft genomic sequence of Geomonas sp. Red330.</title>
        <authorList>
            <person name="Itoh H."/>
            <person name="Zhenxing X."/>
            <person name="Ushijima N."/>
            <person name="Masuda Y."/>
            <person name="Shiratori Y."/>
            <person name="Senoo K."/>
        </authorList>
    </citation>
    <scope>NUCLEOTIDE SEQUENCE [LARGE SCALE GENOMIC DNA]</scope>
    <source>
        <strain evidence="3">Red330</strain>
    </source>
</reference>
<evidence type="ECO:0000313" key="3">
    <source>
        <dbReference type="Proteomes" id="UP000556026"/>
    </source>
</evidence>
<dbReference type="RefSeq" id="WP_183353055.1">
    <property type="nucleotide sequence ID" value="NZ_BLXX01000001.1"/>
</dbReference>
<comment type="caution">
    <text evidence="2">The sequence shown here is derived from an EMBL/GenBank/DDBJ whole genome shotgun (WGS) entry which is preliminary data.</text>
</comment>
<feature type="transmembrane region" description="Helical" evidence="1">
    <location>
        <begin position="73"/>
        <end position="90"/>
    </location>
</feature>
<keyword evidence="1" id="KW-1133">Transmembrane helix</keyword>
<protein>
    <recommendedName>
        <fullName evidence="4">SMODS and SLOG-associating 2TM effector domain-containing protein</fullName>
    </recommendedName>
</protein>
<keyword evidence="1" id="KW-0472">Membrane</keyword>
<evidence type="ECO:0000313" key="2">
    <source>
        <dbReference type="EMBL" id="GFO58203.1"/>
    </source>
</evidence>
<proteinExistence type="predicted"/>
<keyword evidence="3" id="KW-1185">Reference proteome</keyword>
<sequence length="142" mass="16201">MDTFTIDVELEHYYDDRMEMSSREAGRRFYLRAVARWSGTELERYLDRVKAHAAAYSSLNHVLRSPVMHIETPLFLSGLVLLLASFAMLFSGELGTLVALGASAGMVGMLQCLKKLSQYWQEYSVREAVFRELTELLDEPTL</sequence>
<dbReference type="AlphaFoldDB" id="A0A6V8MEE8"/>
<evidence type="ECO:0008006" key="4">
    <source>
        <dbReference type="Google" id="ProtNLM"/>
    </source>
</evidence>
<dbReference type="Proteomes" id="UP000556026">
    <property type="component" value="Unassembled WGS sequence"/>
</dbReference>